<sequence>MGKPTEATLKAFKAFVRKHPELIKGVKEQGKSWKDIFDEWVLFGEDHEIWESYGIETGPKKKSPIASEMMRFLDFLSNLDAENVQQKLAQFNGALTDIQNLIAQFQPQQNEPPMNANVPQNNYYGPFPETPVNFRRD</sequence>
<dbReference type="Proteomes" id="UP001596022">
    <property type="component" value="Unassembled WGS sequence"/>
</dbReference>
<accession>A0ABV9GGG0</accession>
<keyword evidence="1" id="KW-0167">Capsid protein</keyword>
<dbReference type="Pfam" id="PF14071">
    <property type="entry name" value="YlbD_coat"/>
    <property type="match status" value="1"/>
</dbReference>
<keyword evidence="2" id="KW-1185">Reference proteome</keyword>
<protein>
    <submittedName>
        <fullName evidence="1">Spore coat protein YlbD</fullName>
    </submittedName>
</protein>
<gene>
    <name evidence="1" type="primary">ylbD</name>
    <name evidence="1" type="ORF">ACFO4N_00635</name>
</gene>
<dbReference type="EMBL" id="JBHSFW010000001">
    <property type="protein sequence ID" value="MFC4617228.1"/>
    <property type="molecule type" value="Genomic_DNA"/>
</dbReference>
<reference evidence="2" key="1">
    <citation type="journal article" date="2019" name="Int. J. Syst. Evol. Microbiol.">
        <title>The Global Catalogue of Microorganisms (GCM) 10K type strain sequencing project: providing services to taxonomists for standard genome sequencing and annotation.</title>
        <authorList>
            <consortium name="The Broad Institute Genomics Platform"/>
            <consortium name="The Broad Institute Genome Sequencing Center for Infectious Disease"/>
            <person name="Wu L."/>
            <person name="Ma J."/>
        </authorList>
    </citation>
    <scope>NUCLEOTIDE SEQUENCE [LARGE SCALE GENOMIC DNA]</scope>
    <source>
        <strain evidence="2">CGMCC 1.16306</strain>
    </source>
</reference>
<evidence type="ECO:0000313" key="2">
    <source>
        <dbReference type="Proteomes" id="UP001596022"/>
    </source>
</evidence>
<evidence type="ECO:0000313" key="1">
    <source>
        <dbReference type="EMBL" id="MFC4617228.1"/>
    </source>
</evidence>
<comment type="caution">
    <text evidence="1">The sequence shown here is derived from an EMBL/GenBank/DDBJ whole genome shotgun (WGS) entry which is preliminary data.</text>
</comment>
<proteinExistence type="predicted"/>
<dbReference type="InterPro" id="IPR025953">
    <property type="entry name" value="YlbD_coat"/>
</dbReference>
<dbReference type="RefSeq" id="WP_376844283.1">
    <property type="nucleotide sequence ID" value="NZ_JBHSFW010000001.1"/>
</dbReference>
<name>A0ABV9GGG0_9BACL</name>
<organism evidence="1 2">
    <name type="scientific">Camelliibacillus cellulosilyticus</name>
    <dbReference type="NCBI Taxonomy" id="2174486"/>
    <lineage>
        <taxon>Bacteria</taxon>
        <taxon>Bacillati</taxon>
        <taxon>Bacillota</taxon>
        <taxon>Bacilli</taxon>
        <taxon>Bacillales</taxon>
        <taxon>Sporolactobacillaceae</taxon>
        <taxon>Camelliibacillus</taxon>
    </lineage>
</organism>
<keyword evidence="1" id="KW-0946">Virion</keyword>